<keyword evidence="2" id="KW-0812">Transmembrane</keyword>
<accession>A0A1H0SEF0</accession>
<keyword evidence="2" id="KW-0472">Membrane</keyword>
<sequence length="507" mass="54013">MNSKRVSIAVAVTAIGLAVAPGVAFAADGQVPCGTAAVPAVYSTVVVPGTPAVTHEESEWSLVSQVVEKKWHRWVVDTPAQPEVMGTIHHDAVYETVVVTPAKAAYDEPVLVSDAYDEPVTVPAHDAQEVDVPEHQVQEVDVPEHQVQEVDVPEHQVQEVDVPEHQVQEVDVPEHQVQELVTAAYDDPPVMTSPAVYVIEYKFISKNGAVRWESDPNWNANGNSSSGGWVGTGETRQGALISPAVYAPAVHHDAVYKTVTVPATYKTVTVPATYKTVTVPATYKWVTVPATYKWVTVPATYKTVHYDAVTTIVHHDAVWDTIHHDAVPEVTKQELVTEAYDEDVVVTPATPEVGHWDEAWGVDSPGDDWSDTGETRTVDGDTQLVWAAESPGQYWTATGQTRTVEDTPAVPDSTTQVLVTEAIPAGPACPTPGEPTTGNGEEVVPEPADPASAVPGAAGLGKPAAAANPTTELAFTGSDPRLALLGLGFVLTGLGVSAGYRKVARQR</sequence>
<gene>
    <name evidence="4" type="ORF">SAMN04489867_2306</name>
</gene>
<dbReference type="OrthoDB" id="3780629at2"/>
<evidence type="ECO:0000313" key="4">
    <source>
        <dbReference type="EMBL" id="SDP39556.1"/>
    </source>
</evidence>
<reference evidence="5" key="1">
    <citation type="submission" date="2016-10" db="EMBL/GenBank/DDBJ databases">
        <authorList>
            <person name="Varghese N."/>
            <person name="Submissions S."/>
        </authorList>
    </citation>
    <scope>NUCLEOTIDE SEQUENCE [LARGE SCALE GENOMIC DNA]</scope>
    <source>
        <strain evidence="5">DSM 22329</strain>
    </source>
</reference>
<feature type="chain" id="PRO_5009251418" evidence="3">
    <location>
        <begin position="27"/>
        <end position="507"/>
    </location>
</feature>
<name>A0A1H0SEF0_9MICO</name>
<keyword evidence="3" id="KW-0732">Signal</keyword>
<dbReference type="Proteomes" id="UP000199077">
    <property type="component" value="Chromosome I"/>
</dbReference>
<feature type="signal peptide" evidence="3">
    <location>
        <begin position="1"/>
        <end position="26"/>
    </location>
</feature>
<dbReference type="EMBL" id="LT629711">
    <property type="protein sequence ID" value="SDP39556.1"/>
    <property type="molecule type" value="Genomic_DNA"/>
</dbReference>
<dbReference type="RefSeq" id="WP_091785466.1">
    <property type="nucleotide sequence ID" value="NZ_LT629711.1"/>
</dbReference>
<evidence type="ECO:0000256" key="3">
    <source>
        <dbReference type="SAM" id="SignalP"/>
    </source>
</evidence>
<evidence type="ECO:0000313" key="5">
    <source>
        <dbReference type="Proteomes" id="UP000199077"/>
    </source>
</evidence>
<keyword evidence="5" id="KW-1185">Reference proteome</keyword>
<organism evidence="4 5">
    <name type="scientific">Pedococcus dokdonensis</name>
    <dbReference type="NCBI Taxonomy" id="443156"/>
    <lineage>
        <taxon>Bacteria</taxon>
        <taxon>Bacillati</taxon>
        <taxon>Actinomycetota</taxon>
        <taxon>Actinomycetes</taxon>
        <taxon>Micrococcales</taxon>
        <taxon>Intrasporangiaceae</taxon>
        <taxon>Pedococcus</taxon>
    </lineage>
</organism>
<feature type="transmembrane region" description="Helical" evidence="2">
    <location>
        <begin position="482"/>
        <end position="500"/>
    </location>
</feature>
<keyword evidence="2" id="KW-1133">Transmembrane helix</keyword>
<evidence type="ECO:0000256" key="2">
    <source>
        <dbReference type="SAM" id="Phobius"/>
    </source>
</evidence>
<protein>
    <submittedName>
        <fullName evidence="4">Uncharacterized protein</fullName>
    </submittedName>
</protein>
<dbReference type="AlphaFoldDB" id="A0A1H0SEF0"/>
<proteinExistence type="predicted"/>
<feature type="region of interest" description="Disordered" evidence="1">
    <location>
        <begin position="427"/>
        <end position="464"/>
    </location>
</feature>
<feature type="compositionally biased region" description="Low complexity" evidence="1">
    <location>
        <begin position="453"/>
        <end position="464"/>
    </location>
</feature>
<evidence type="ECO:0000256" key="1">
    <source>
        <dbReference type="SAM" id="MobiDB-lite"/>
    </source>
</evidence>